<comment type="caution">
    <text evidence="4">The sequence shown here is derived from an EMBL/GenBank/DDBJ whole genome shotgun (WGS) entry which is preliminary data.</text>
</comment>
<evidence type="ECO:0000256" key="2">
    <source>
        <dbReference type="ARBA" id="ARBA00022977"/>
    </source>
</evidence>
<comment type="pathway">
    <text evidence="1">Cofactor biosynthesis; thiamine diphosphate biosynthesis.</text>
</comment>
<feature type="domain" description="Thiamine phosphate synthase/TenI" evidence="3">
    <location>
        <begin position="78"/>
        <end position="221"/>
    </location>
</feature>
<reference evidence="4 5" key="1">
    <citation type="submission" date="2020-08" db="EMBL/GenBank/DDBJ databases">
        <title>A Genomic Blueprint of the Chicken Gut Microbiome.</title>
        <authorList>
            <person name="Gilroy R."/>
            <person name="Ravi A."/>
            <person name="Getino M."/>
            <person name="Pursley I."/>
            <person name="Horton D.L."/>
            <person name="Alikhan N.-F."/>
            <person name="Baker D."/>
            <person name="Gharbi K."/>
            <person name="Hall N."/>
            <person name="Watson M."/>
            <person name="Adriaenssens E.M."/>
            <person name="Foster-Nyarko E."/>
            <person name="Jarju S."/>
            <person name="Secka A."/>
            <person name="Antonio M."/>
            <person name="Oren A."/>
            <person name="Chaudhuri R."/>
            <person name="La Ragione R.M."/>
            <person name="Hildebrand F."/>
            <person name="Pallen M.J."/>
        </authorList>
    </citation>
    <scope>NUCLEOTIDE SEQUENCE [LARGE SCALE GENOMIC DNA]</scope>
    <source>
        <strain evidence="4 5">Sa3CVA3</strain>
    </source>
</reference>
<dbReference type="Proteomes" id="UP000638918">
    <property type="component" value="Unassembled WGS sequence"/>
</dbReference>
<dbReference type="SUPFAM" id="SSF51391">
    <property type="entry name" value="Thiamin phosphate synthase"/>
    <property type="match status" value="1"/>
</dbReference>
<dbReference type="PANTHER" id="PTHR20857">
    <property type="entry name" value="THIAMINE-PHOSPHATE PYROPHOSPHORYLASE"/>
    <property type="match status" value="1"/>
</dbReference>
<dbReference type="InterPro" id="IPR036206">
    <property type="entry name" value="ThiamineP_synth_sf"/>
</dbReference>
<dbReference type="Pfam" id="PF02581">
    <property type="entry name" value="TMP-TENI"/>
    <property type="match status" value="1"/>
</dbReference>
<evidence type="ECO:0000259" key="3">
    <source>
        <dbReference type="Pfam" id="PF02581"/>
    </source>
</evidence>
<evidence type="ECO:0000313" key="5">
    <source>
        <dbReference type="Proteomes" id="UP000638918"/>
    </source>
</evidence>
<keyword evidence="5" id="KW-1185">Reference proteome</keyword>
<dbReference type="InterPro" id="IPR013785">
    <property type="entry name" value="Aldolase_TIM"/>
</dbReference>
<accession>A0ABR8R3V6</accession>
<evidence type="ECO:0000256" key="1">
    <source>
        <dbReference type="ARBA" id="ARBA00004948"/>
    </source>
</evidence>
<dbReference type="Gene3D" id="3.20.20.70">
    <property type="entry name" value="Aldolase class I"/>
    <property type="match status" value="1"/>
</dbReference>
<dbReference type="EMBL" id="JACSQU010000003">
    <property type="protein sequence ID" value="MBD7942187.1"/>
    <property type="molecule type" value="Genomic_DNA"/>
</dbReference>
<proteinExistence type="predicted"/>
<keyword evidence="2" id="KW-0784">Thiamine biosynthesis</keyword>
<organism evidence="4 5">
    <name type="scientific">Brevundimonas guildfordensis</name>
    <dbReference type="NCBI Taxonomy" id="2762241"/>
    <lineage>
        <taxon>Bacteria</taxon>
        <taxon>Pseudomonadati</taxon>
        <taxon>Pseudomonadota</taxon>
        <taxon>Alphaproteobacteria</taxon>
        <taxon>Caulobacterales</taxon>
        <taxon>Caulobacteraceae</taxon>
        <taxon>Brevundimonas</taxon>
    </lineage>
</organism>
<dbReference type="InterPro" id="IPR022998">
    <property type="entry name" value="ThiamineP_synth_TenI"/>
</dbReference>
<sequence length="227" mass="23150">MDETADGGLGTVMMPLSDTLSEEAQSLWDAARSLARTGPQAGRPLPPLLFFTDPARTPRPWETAARLPAGAGVVFRHFGASDRLETGRRLREATHTAGVRLLVGLDAELAERIEADGVHLPERALSAAYALSGRRPDWLLTGAAHSAEAVQGARDLHALVLSPVFPAGGASAAKPALGVEGFSALAALAPCPVYALGGITAANASRLASTGACGLAGVGAIQTAFAG</sequence>
<name>A0ABR8R3V6_9CAUL</name>
<gene>
    <name evidence="4" type="ORF">H9656_12405</name>
</gene>
<dbReference type="PANTHER" id="PTHR20857:SF15">
    <property type="entry name" value="THIAMINE-PHOSPHATE SYNTHASE"/>
    <property type="match status" value="1"/>
</dbReference>
<evidence type="ECO:0000313" key="4">
    <source>
        <dbReference type="EMBL" id="MBD7942187.1"/>
    </source>
</evidence>
<protein>
    <submittedName>
        <fullName evidence="4">Thiamine phosphate synthase</fullName>
    </submittedName>
</protein>
<dbReference type="CDD" id="cd00564">
    <property type="entry name" value="TMP_TenI"/>
    <property type="match status" value="1"/>
</dbReference>